<reference evidence="2 3" key="1">
    <citation type="submission" date="2020-04" db="EMBL/GenBank/DDBJ databases">
        <authorList>
            <person name="De Canck E."/>
        </authorList>
    </citation>
    <scope>NUCLEOTIDE SEQUENCE [LARGE SCALE GENOMIC DNA]</scope>
    <source>
        <strain evidence="2 3">LMG 28138</strain>
    </source>
</reference>
<evidence type="ECO:0000259" key="1">
    <source>
        <dbReference type="Pfam" id="PF01425"/>
    </source>
</evidence>
<dbReference type="Gene3D" id="3.90.1300.10">
    <property type="entry name" value="Amidase signature (AS) domain"/>
    <property type="match status" value="1"/>
</dbReference>
<sequence>MEYLTLMSAREAAAAIRAKEITLLELVDACLRRIDEREPTVNAWAFIDPERARAAARACDAAEPSGPLHGVPVGIKDVIDTCDMPTEYGSTIHRGHRPSRDAACVSLIRRAGGIVLGKTVSTEFAMYQPSKTVNPHNPGHTPGGSSSGSAAAVADRHVPLALGTQTSGSIIRPAAYCGVIGYKPTVGTFAIEGIKALASSLDTLGVLSRSLDDLSLMYNVFCGVDLAADPLPAREPRQVRLGFWQPPFGEPSRDADGLRLAITRLRAVGYEVAPAVMPDSFASLNDVHAALMAYEVARNHLYEYEPARRAQMGDSTTAVIEQGWNISFEAYLRCREQTRQAQIAFDQIAQSFDAILVPSATGEAPAGTSWTGDPVFNRMWSLLGTPALTLPVGNGPNGLPIGVQLVGRRDSDRVLLDVARRLERAVSG</sequence>
<dbReference type="PANTHER" id="PTHR11895">
    <property type="entry name" value="TRANSAMIDASE"/>
    <property type="match status" value="1"/>
</dbReference>
<dbReference type="GO" id="GO:0004040">
    <property type="term" value="F:amidase activity"/>
    <property type="evidence" value="ECO:0007669"/>
    <property type="project" value="UniProtKB-EC"/>
</dbReference>
<dbReference type="InterPro" id="IPR036928">
    <property type="entry name" value="AS_sf"/>
</dbReference>
<proteinExistence type="predicted"/>
<gene>
    <name evidence="2" type="primary">amiD_1</name>
    <name evidence="2" type="ORF">LMG28138_03558</name>
</gene>
<dbReference type="EC" id="3.5.1.4" evidence="2"/>
<accession>A0A6S7BJR3</accession>
<name>A0A6S7BJR3_9BURK</name>
<dbReference type="SUPFAM" id="SSF75304">
    <property type="entry name" value="Amidase signature (AS) enzymes"/>
    <property type="match status" value="1"/>
</dbReference>
<keyword evidence="2" id="KW-0378">Hydrolase</keyword>
<dbReference type="InterPro" id="IPR000120">
    <property type="entry name" value="Amidase"/>
</dbReference>
<dbReference type="PANTHER" id="PTHR11895:SF151">
    <property type="entry name" value="GLUTAMYL-TRNA(GLN) AMIDOTRANSFERASE SUBUNIT A"/>
    <property type="match status" value="1"/>
</dbReference>
<dbReference type="AlphaFoldDB" id="A0A6S7BJR3"/>
<protein>
    <submittedName>
        <fullName evidence="2">Amidase AmiD</fullName>
        <ecNumber evidence="2">3.5.1.4</ecNumber>
    </submittedName>
</protein>
<feature type="domain" description="Amidase" evidence="1">
    <location>
        <begin position="25"/>
        <end position="416"/>
    </location>
</feature>
<evidence type="ECO:0000313" key="2">
    <source>
        <dbReference type="EMBL" id="CAB3793664.1"/>
    </source>
</evidence>
<dbReference type="EMBL" id="CADIKM010000018">
    <property type="protein sequence ID" value="CAB3793664.1"/>
    <property type="molecule type" value="Genomic_DNA"/>
</dbReference>
<organism evidence="2 3">
    <name type="scientific">Pararobbsia alpina</name>
    <dbReference type="NCBI Taxonomy" id="621374"/>
    <lineage>
        <taxon>Bacteria</taxon>
        <taxon>Pseudomonadati</taxon>
        <taxon>Pseudomonadota</taxon>
        <taxon>Betaproteobacteria</taxon>
        <taxon>Burkholderiales</taxon>
        <taxon>Burkholderiaceae</taxon>
        <taxon>Pararobbsia</taxon>
    </lineage>
</organism>
<dbReference type="Pfam" id="PF01425">
    <property type="entry name" value="Amidase"/>
    <property type="match status" value="1"/>
</dbReference>
<keyword evidence="3" id="KW-1185">Reference proteome</keyword>
<dbReference type="Proteomes" id="UP000494115">
    <property type="component" value="Unassembled WGS sequence"/>
</dbReference>
<evidence type="ECO:0000313" key="3">
    <source>
        <dbReference type="Proteomes" id="UP000494115"/>
    </source>
</evidence>
<dbReference type="InterPro" id="IPR023631">
    <property type="entry name" value="Amidase_dom"/>
</dbReference>
<dbReference type="RefSeq" id="WP_175106079.1">
    <property type="nucleotide sequence ID" value="NZ_CADIKM010000018.1"/>
</dbReference>